<dbReference type="STRING" id="569365.A0A0D1ZUE1"/>
<evidence type="ECO:0000259" key="6">
    <source>
        <dbReference type="PROSITE" id="PS51184"/>
    </source>
</evidence>
<comment type="subcellular location">
    <subcellularLocation>
        <location evidence="1">Nucleus</location>
    </subcellularLocation>
</comment>
<dbReference type="SMART" id="SM00558">
    <property type="entry name" value="JmjC"/>
    <property type="match status" value="1"/>
</dbReference>
<evidence type="ECO:0000256" key="3">
    <source>
        <dbReference type="ARBA" id="ARBA00023163"/>
    </source>
</evidence>
<protein>
    <recommendedName>
        <fullName evidence="6">JmjC domain-containing protein</fullName>
    </recommendedName>
</protein>
<keyword evidence="4" id="KW-0539">Nucleus</keyword>
<dbReference type="InterPro" id="IPR003347">
    <property type="entry name" value="JmjC_dom"/>
</dbReference>
<dbReference type="RefSeq" id="XP_016251957.1">
    <property type="nucleotide sequence ID" value="XM_016390055.1"/>
</dbReference>
<evidence type="ECO:0000256" key="4">
    <source>
        <dbReference type="ARBA" id="ARBA00023242"/>
    </source>
</evidence>
<feature type="region of interest" description="Disordered" evidence="5">
    <location>
        <begin position="959"/>
        <end position="1144"/>
    </location>
</feature>
<dbReference type="Pfam" id="PF10497">
    <property type="entry name" value="zf-4CXXC_R1"/>
    <property type="match status" value="1"/>
</dbReference>
<dbReference type="PROSITE" id="PS51184">
    <property type="entry name" value="JMJC"/>
    <property type="match status" value="1"/>
</dbReference>
<proteinExistence type="predicted"/>
<feature type="region of interest" description="Disordered" evidence="5">
    <location>
        <begin position="759"/>
        <end position="783"/>
    </location>
</feature>
<accession>A0A0D1ZUE1</accession>
<evidence type="ECO:0000256" key="2">
    <source>
        <dbReference type="ARBA" id="ARBA00023015"/>
    </source>
</evidence>
<keyword evidence="3" id="KW-0804">Transcription</keyword>
<dbReference type="EMBL" id="KN847041">
    <property type="protein sequence ID" value="KIW31741.1"/>
    <property type="molecule type" value="Genomic_DNA"/>
</dbReference>
<organism evidence="7 8">
    <name type="scientific">Cladophialophora immunda</name>
    <dbReference type="NCBI Taxonomy" id="569365"/>
    <lineage>
        <taxon>Eukaryota</taxon>
        <taxon>Fungi</taxon>
        <taxon>Dikarya</taxon>
        <taxon>Ascomycota</taxon>
        <taxon>Pezizomycotina</taxon>
        <taxon>Eurotiomycetes</taxon>
        <taxon>Chaetothyriomycetidae</taxon>
        <taxon>Chaetothyriales</taxon>
        <taxon>Herpotrichiellaceae</taxon>
        <taxon>Cladophialophora</taxon>
    </lineage>
</organism>
<feature type="domain" description="JmjC" evidence="6">
    <location>
        <begin position="168"/>
        <end position="348"/>
    </location>
</feature>
<feature type="compositionally biased region" description="Acidic residues" evidence="5">
    <location>
        <begin position="772"/>
        <end position="783"/>
    </location>
</feature>
<keyword evidence="8" id="KW-1185">Reference proteome</keyword>
<feature type="compositionally biased region" description="Polar residues" evidence="5">
    <location>
        <begin position="1121"/>
        <end position="1134"/>
    </location>
</feature>
<dbReference type="OrthoDB" id="298344at2759"/>
<evidence type="ECO:0000256" key="1">
    <source>
        <dbReference type="ARBA" id="ARBA00004123"/>
    </source>
</evidence>
<dbReference type="Gene3D" id="2.60.120.650">
    <property type="entry name" value="Cupin"/>
    <property type="match status" value="1"/>
</dbReference>
<dbReference type="VEuPathDB" id="FungiDB:PV07_03339"/>
<sequence>MPSTRPCAAFEPISPDFDLKALVESQPNFEWVVRIHCDMIDHQGLENFEKLVLIHVILGGKPLVIEGYEARLDRWTFAPQWLRDNCGSKVENARDLTKKTDVPLSIGHYLNHMALLTNQWTPRNYKDPGRQRMYLKDIDCPPLWQDKLSDIIPAALFYLNESTGDVGGFGSVDENDLIRPGMRKGKGIARAGDLMSSLPKEMRAENLMCYIGHEGTYTPAHREMCASLGQNIMVEASTGLAEDGKLTQPGSSIWFMTETKEREVVAEYWLSRLGHDIEIEKHFAQVNAWKNAPFKTYVVEQKPGDFILIPPLAPHQVWNRGTRTMKVAWNRTTIETLEMAMHEALPRARMVCRDEQYKNKAIIYYTMQKYSKLLRLAEKFRQKSSGLKHKMPRDSKVRQLEKDFRRLQLLFTGILVSESFLPDRIEKKVEYIPYDSNITCSYCRCNIFNRFLTCPNCVGQLANGDEDTYDICMECYAMGRSCACISKLRWVEQWPWGELTQKHEQWRQQILQYEGRVTEKSPMPLKIELDRLGNKRTLAQICQLELAKRPFCDIRRPPSPVTGDDREVVEEVDANGNVKKKKKIRRTDKFLREHARCHVDFHWEPKWKQATCTKCDKHYCYGTLFRRFDMMPQDILAEPDWLCPSCRNICGCRQCKSRPGYKAYHPSGTILGHNTKAIADPRSVESLVDFSYSNIAWIQKAGDDYGDQSRRLEKRRKEAEAAKATTPELGEHYVDGDQEIHDGVEDGLIRLAQQEGIPIDPMLTTDGPPESLAEDEDDYDENPEGVESTLIDDLTSEYAIPEGGVIRDVEHAYDPTEAITYDYPDPEIVRHVPVLVDEEQVAVPSGYAPGGRDDRAEIEMIERKRKRARLDDGDRPYHSKKANVEKNKVRKSLIVKLPLPAQKLEEMQKMADMARQALNGAEAPAPVISSDLHALNAAEGNPQTVQKKIRRGVENVVVEQDDDFMPGRYRDRRKHAADGAPRPPPDAEITRRQTRMHNTHYEEPSEDEFNEVVSEPSSERRKSMNKPTMKVVRLDDAGPVFDSSVSSDTESAGNESSASSPPVEVGPSASTPAPRMATKAPKLTVVQSVHNITTTSSPADRNGRPVSVASLSPLPQKATLAKSTSAISLSSQSKAAVEAQANRRAKMAAIEWMENESEDLDDVWSQESFLDKRTPGNKAATPAQTEVAPARQKDVVAPPKAVTNSKRQSRGSLAPPTVPKRAVVSTAKALASEWADSDDSDDGTQTRKPGQAWVAVNNGAASASRVMPAKSLNAANGPKKRGRLPKHPW</sequence>
<dbReference type="InterPro" id="IPR018866">
    <property type="entry name" value="Znf-4CXXC_R1"/>
</dbReference>
<keyword evidence="2" id="KW-0805">Transcription regulation</keyword>
<gene>
    <name evidence="7" type="ORF">PV07_03339</name>
</gene>
<feature type="compositionally biased region" description="Polar residues" evidence="5">
    <location>
        <begin position="1085"/>
        <end position="1099"/>
    </location>
</feature>
<evidence type="ECO:0000313" key="7">
    <source>
        <dbReference type="EMBL" id="KIW31741.1"/>
    </source>
</evidence>
<dbReference type="HOGENOM" id="CLU_003774_0_0_1"/>
<feature type="region of interest" description="Disordered" evidence="5">
    <location>
        <begin position="1170"/>
        <end position="1289"/>
    </location>
</feature>
<feature type="compositionally biased region" description="Basic residues" evidence="5">
    <location>
        <begin position="1278"/>
        <end position="1289"/>
    </location>
</feature>
<dbReference type="GeneID" id="27342533"/>
<dbReference type="Proteomes" id="UP000054466">
    <property type="component" value="Unassembled WGS sequence"/>
</dbReference>
<evidence type="ECO:0000313" key="8">
    <source>
        <dbReference type="Proteomes" id="UP000054466"/>
    </source>
</evidence>
<dbReference type="SUPFAM" id="SSF51197">
    <property type="entry name" value="Clavaminate synthase-like"/>
    <property type="match status" value="1"/>
</dbReference>
<dbReference type="Pfam" id="PF02373">
    <property type="entry name" value="JmjC"/>
    <property type="match status" value="1"/>
</dbReference>
<dbReference type="GO" id="GO:0005634">
    <property type="term" value="C:nucleus"/>
    <property type="evidence" value="ECO:0007669"/>
    <property type="project" value="UniProtKB-SubCell"/>
</dbReference>
<name>A0A0D1ZUE1_9EURO</name>
<evidence type="ECO:0000256" key="5">
    <source>
        <dbReference type="SAM" id="MobiDB-lite"/>
    </source>
</evidence>
<reference evidence="7 8" key="1">
    <citation type="submission" date="2015-01" db="EMBL/GenBank/DDBJ databases">
        <title>The Genome Sequence of Cladophialophora immunda CBS83496.</title>
        <authorList>
            <consortium name="The Broad Institute Genomics Platform"/>
            <person name="Cuomo C."/>
            <person name="de Hoog S."/>
            <person name="Gorbushina A."/>
            <person name="Stielow B."/>
            <person name="Teixiera M."/>
            <person name="Abouelleil A."/>
            <person name="Chapman S.B."/>
            <person name="Priest M."/>
            <person name="Young S.K."/>
            <person name="Wortman J."/>
            <person name="Nusbaum C."/>
            <person name="Birren B."/>
        </authorList>
    </citation>
    <scope>NUCLEOTIDE SEQUENCE [LARGE SCALE GENOMIC DNA]</scope>
    <source>
        <strain evidence="7 8">CBS 83496</strain>
    </source>
</reference>
<feature type="compositionally biased region" description="Polar residues" evidence="5">
    <location>
        <begin position="1043"/>
        <end position="1060"/>
    </location>
</feature>